<dbReference type="eggNOG" id="COG0697">
    <property type="taxonomic scope" value="Bacteria"/>
</dbReference>
<feature type="transmembrane region" description="Helical" evidence="6">
    <location>
        <begin position="91"/>
        <end position="110"/>
    </location>
</feature>
<evidence type="ECO:0000313" key="8">
    <source>
        <dbReference type="EMBL" id="EGG54276.1"/>
    </source>
</evidence>
<sequence length="299" mass="32091">MTTFRAAILLLLGALCFSTTGMFQSIAPEDASPWIVGEARMSVGCLCLFAWCFFSHKLPKNWKALPWKYIAVCTGCILAYSPLFFFSVKAVGVSTTAVVAIGVTPLWTAIIEKVVYGEAPPIRWYVATFLALAGIVHMNAESFDTSSSSLLYSILPIAAGFVYAVLLVVTPKVMEHIPAETTMMIVMGIASVVMFPVIFLFPFDWIFTTKGAVVVVGIGLISVGLAFSLFMTGLKYTGSVIGATLGLAEPIGASIIGIVFLGEPVSKLQIGGLHLLFASIILLVFGQILLRKKTKAETE</sequence>
<feature type="domain" description="EamA" evidence="7">
    <location>
        <begin position="6"/>
        <end position="138"/>
    </location>
</feature>
<evidence type="ECO:0000256" key="2">
    <source>
        <dbReference type="ARBA" id="ARBA00007362"/>
    </source>
</evidence>
<dbReference type="OrthoDB" id="184388at2"/>
<dbReference type="PANTHER" id="PTHR32322">
    <property type="entry name" value="INNER MEMBRANE TRANSPORTER"/>
    <property type="match status" value="1"/>
</dbReference>
<gene>
    <name evidence="8" type="ORF">HMPREF9439_01482</name>
</gene>
<feature type="transmembrane region" description="Helical" evidence="6">
    <location>
        <begin position="181"/>
        <end position="201"/>
    </location>
</feature>
<feature type="transmembrane region" description="Helical" evidence="6">
    <location>
        <begin position="66"/>
        <end position="85"/>
    </location>
</feature>
<dbReference type="Gene3D" id="1.10.3730.20">
    <property type="match status" value="1"/>
</dbReference>
<evidence type="ECO:0000256" key="3">
    <source>
        <dbReference type="ARBA" id="ARBA00022692"/>
    </source>
</evidence>
<accession>F3QKM1</accession>
<comment type="subcellular location">
    <subcellularLocation>
        <location evidence="1">Membrane</location>
        <topology evidence="1">Multi-pass membrane protein</topology>
    </subcellularLocation>
</comment>
<dbReference type="HOGENOM" id="CLU_033863_9_2_4"/>
<evidence type="ECO:0000256" key="5">
    <source>
        <dbReference type="ARBA" id="ARBA00023136"/>
    </source>
</evidence>
<dbReference type="GeneID" id="43348891"/>
<dbReference type="GO" id="GO:0016020">
    <property type="term" value="C:membrane"/>
    <property type="evidence" value="ECO:0007669"/>
    <property type="project" value="UniProtKB-SubCell"/>
</dbReference>
<dbReference type="InterPro" id="IPR050638">
    <property type="entry name" value="AA-Vitamin_Transporters"/>
</dbReference>
<feature type="transmembrane region" description="Helical" evidence="6">
    <location>
        <begin position="240"/>
        <end position="262"/>
    </location>
</feature>
<keyword evidence="4 6" id="KW-1133">Transmembrane helix</keyword>
<dbReference type="SUPFAM" id="SSF103481">
    <property type="entry name" value="Multidrug resistance efflux transporter EmrE"/>
    <property type="match status" value="2"/>
</dbReference>
<feature type="domain" description="EamA" evidence="7">
    <location>
        <begin position="154"/>
        <end position="284"/>
    </location>
</feature>
<proteinExistence type="inferred from homology"/>
<dbReference type="RefSeq" id="WP_008864286.1">
    <property type="nucleotide sequence ID" value="NZ_GL883713.1"/>
</dbReference>
<dbReference type="PANTHER" id="PTHR32322:SF2">
    <property type="entry name" value="EAMA DOMAIN-CONTAINING PROTEIN"/>
    <property type="match status" value="1"/>
</dbReference>
<feature type="transmembrane region" description="Helical" evidence="6">
    <location>
        <begin position="213"/>
        <end position="233"/>
    </location>
</feature>
<feature type="transmembrane region" description="Helical" evidence="6">
    <location>
        <begin position="150"/>
        <end position="169"/>
    </location>
</feature>
<feature type="transmembrane region" description="Helical" evidence="6">
    <location>
        <begin position="122"/>
        <end position="138"/>
    </location>
</feature>
<keyword evidence="5 6" id="KW-0472">Membrane</keyword>
<evidence type="ECO:0000256" key="1">
    <source>
        <dbReference type="ARBA" id="ARBA00004141"/>
    </source>
</evidence>
<protein>
    <submittedName>
        <fullName evidence="8">Putative membrane protein</fullName>
    </submittedName>
</protein>
<feature type="transmembrane region" description="Helical" evidence="6">
    <location>
        <begin position="268"/>
        <end position="290"/>
    </location>
</feature>
<name>F3QKM1_9BURK</name>
<evidence type="ECO:0000259" key="7">
    <source>
        <dbReference type="Pfam" id="PF00892"/>
    </source>
</evidence>
<comment type="similarity">
    <text evidence="2">Belongs to the EamA transporter family.</text>
</comment>
<evidence type="ECO:0000256" key="6">
    <source>
        <dbReference type="SAM" id="Phobius"/>
    </source>
</evidence>
<dbReference type="InterPro" id="IPR000620">
    <property type="entry name" value="EamA_dom"/>
</dbReference>
<dbReference type="AlphaFoldDB" id="F3QKM1"/>
<evidence type="ECO:0000313" key="9">
    <source>
        <dbReference type="Proteomes" id="UP000005156"/>
    </source>
</evidence>
<dbReference type="EMBL" id="AFBP01000041">
    <property type="protein sequence ID" value="EGG54276.1"/>
    <property type="molecule type" value="Genomic_DNA"/>
</dbReference>
<organism evidence="8 9">
    <name type="scientific">Parasutterella excrementihominis YIT 11859</name>
    <dbReference type="NCBI Taxonomy" id="762966"/>
    <lineage>
        <taxon>Bacteria</taxon>
        <taxon>Pseudomonadati</taxon>
        <taxon>Pseudomonadota</taxon>
        <taxon>Betaproteobacteria</taxon>
        <taxon>Burkholderiales</taxon>
        <taxon>Sutterellaceae</taxon>
        <taxon>Parasutterella</taxon>
    </lineage>
</organism>
<reference evidence="8 9" key="1">
    <citation type="submission" date="2011-02" db="EMBL/GenBank/DDBJ databases">
        <authorList>
            <person name="Weinstock G."/>
            <person name="Sodergren E."/>
            <person name="Clifton S."/>
            <person name="Fulton L."/>
            <person name="Fulton B."/>
            <person name="Courtney L."/>
            <person name="Fronick C."/>
            <person name="Harrison M."/>
            <person name="Strong C."/>
            <person name="Farmer C."/>
            <person name="Delahaunty K."/>
            <person name="Markovic C."/>
            <person name="Hall O."/>
            <person name="Minx P."/>
            <person name="Tomlinson C."/>
            <person name="Mitreva M."/>
            <person name="Hou S."/>
            <person name="Chen J."/>
            <person name="Wollam A."/>
            <person name="Pepin K.H."/>
            <person name="Johnson M."/>
            <person name="Bhonagiri V."/>
            <person name="Zhang X."/>
            <person name="Suruliraj S."/>
            <person name="Warren W."/>
            <person name="Chinwalla A."/>
            <person name="Mardis E.R."/>
            <person name="Wilson R.K."/>
        </authorList>
    </citation>
    <scope>NUCLEOTIDE SEQUENCE [LARGE SCALE GENOMIC DNA]</scope>
    <source>
        <strain evidence="8 9">YIT 11859</strain>
    </source>
</reference>
<keyword evidence="9" id="KW-1185">Reference proteome</keyword>
<evidence type="ECO:0000256" key="4">
    <source>
        <dbReference type="ARBA" id="ARBA00022989"/>
    </source>
</evidence>
<dbReference type="Pfam" id="PF00892">
    <property type="entry name" value="EamA"/>
    <property type="match status" value="2"/>
</dbReference>
<dbReference type="InterPro" id="IPR037185">
    <property type="entry name" value="EmrE-like"/>
</dbReference>
<keyword evidence="3 6" id="KW-0812">Transmembrane</keyword>
<comment type="caution">
    <text evidence="8">The sequence shown here is derived from an EMBL/GenBank/DDBJ whole genome shotgun (WGS) entry which is preliminary data.</text>
</comment>
<dbReference type="Proteomes" id="UP000005156">
    <property type="component" value="Unassembled WGS sequence"/>
</dbReference>